<evidence type="ECO:0000259" key="1">
    <source>
        <dbReference type="Pfam" id="PF18480"/>
    </source>
</evidence>
<dbReference type="AlphaFoldDB" id="A0A6B1D3B6"/>
<accession>A0A6B1D3B6</accession>
<dbReference type="InterPro" id="IPR041049">
    <property type="entry name" value="DUF5615"/>
</dbReference>
<feature type="domain" description="DUF5615" evidence="1">
    <location>
        <begin position="5"/>
        <end position="91"/>
    </location>
</feature>
<proteinExistence type="predicted"/>
<gene>
    <name evidence="2" type="ORF">F4X14_04960</name>
</gene>
<protein>
    <recommendedName>
        <fullName evidence="1">DUF5615 domain-containing protein</fullName>
    </recommendedName>
</protein>
<dbReference type="EMBL" id="VXMH01000023">
    <property type="protein sequence ID" value="MYC94301.1"/>
    <property type="molecule type" value="Genomic_DNA"/>
</dbReference>
<evidence type="ECO:0000313" key="2">
    <source>
        <dbReference type="EMBL" id="MYC94301.1"/>
    </source>
</evidence>
<reference evidence="2" key="1">
    <citation type="submission" date="2019-09" db="EMBL/GenBank/DDBJ databases">
        <title>Characterisation of the sponge microbiome using genome-centric metagenomics.</title>
        <authorList>
            <person name="Engelberts J.P."/>
            <person name="Robbins S.J."/>
            <person name="De Goeij J.M."/>
            <person name="Aranda M."/>
            <person name="Bell S.C."/>
            <person name="Webster N.S."/>
        </authorList>
    </citation>
    <scope>NUCLEOTIDE SEQUENCE</scope>
    <source>
        <strain evidence="2">SB0661_bin_32</strain>
    </source>
</reference>
<name>A0A6B1D3B6_9CHLR</name>
<dbReference type="Pfam" id="PF18480">
    <property type="entry name" value="DUF5615"/>
    <property type="match status" value="1"/>
</dbReference>
<comment type="caution">
    <text evidence="2">The sequence shown here is derived from an EMBL/GenBank/DDBJ whole genome shotgun (WGS) entry which is preliminary data.</text>
</comment>
<sequence length="115" mass="12805">MSLTLYMDHHVKGAITGGLRIRGIDVLTASEDGASRLDDEMLLRRATELGRVLFSQDADLLRLAASFQRQGIEFSGLLYVHQLRLNVGQVVEDLEVAAKTLDPEEIANRIEFLPL</sequence>
<organism evidence="2">
    <name type="scientific">Caldilineaceae bacterium SB0661_bin_32</name>
    <dbReference type="NCBI Taxonomy" id="2605255"/>
    <lineage>
        <taxon>Bacteria</taxon>
        <taxon>Bacillati</taxon>
        <taxon>Chloroflexota</taxon>
        <taxon>Caldilineae</taxon>
        <taxon>Caldilineales</taxon>
        <taxon>Caldilineaceae</taxon>
    </lineage>
</organism>